<accession>A0A9D1IMF7</accession>
<reference evidence="1" key="2">
    <citation type="journal article" date="2021" name="PeerJ">
        <title>Extensive microbial diversity within the chicken gut microbiome revealed by metagenomics and culture.</title>
        <authorList>
            <person name="Gilroy R."/>
            <person name="Ravi A."/>
            <person name="Getino M."/>
            <person name="Pursley I."/>
            <person name="Horton D.L."/>
            <person name="Alikhan N.F."/>
            <person name="Baker D."/>
            <person name="Gharbi K."/>
            <person name="Hall N."/>
            <person name="Watson M."/>
            <person name="Adriaenssens E.M."/>
            <person name="Foster-Nyarko E."/>
            <person name="Jarju S."/>
            <person name="Secka A."/>
            <person name="Antonio M."/>
            <person name="Oren A."/>
            <person name="Chaudhuri R.R."/>
            <person name="La Ragione R."/>
            <person name="Hildebrand F."/>
            <person name="Pallen M.J."/>
        </authorList>
    </citation>
    <scope>NUCLEOTIDE SEQUENCE</scope>
    <source>
        <strain evidence="1">17073</strain>
    </source>
</reference>
<sequence length="119" mass="13334">KILIGGSGLIEQLNQLESTKVVMAGENIVKWGIDFSEMRSKFGKLYVLLSEVFDECGMEDNGMIIDPEYLQKYSHIPFTTESLNLKQAGVRNTDAIVLTEASCMTLRYPKAHMRIVCTA</sequence>
<organism evidence="1 2">
    <name type="scientific">Candidatus Limisoma intestinavium</name>
    <dbReference type="NCBI Taxonomy" id="2840856"/>
    <lineage>
        <taxon>Bacteria</taxon>
        <taxon>Pseudomonadati</taxon>
        <taxon>Bacteroidota</taxon>
        <taxon>Bacteroidia</taxon>
        <taxon>Bacteroidales</taxon>
        <taxon>Candidatus Limisoma</taxon>
    </lineage>
</organism>
<evidence type="ECO:0000313" key="1">
    <source>
        <dbReference type="EMBL" id="HIU39645.1"/>
    </source>
</evidence>
<dbReference type="Proteomes" id="UP000824076">
    <property type="component" value="Unassembled WGS sequence"/>
</dbReference>
<gene>
    <name evidence="1" type="ORF">IAD18_08280</name>
</gene>
<proteinExistence type="predicted"/>
<reference evidence="1" key="1">
    <citation type="submission" date="2020-10" db="EMBL/GenBank/DDBJ databases">
        <authorList>
            <person name="Gilroy R."/>
        </authorList>
    </citation>
    <scope>NUCLEOTIDE SEQUENCE</scope>
    <source>
        <strain evidence="1">17073</strain>
    </source>
</reference>
<dbReference type="AlphaFoldDB" id="A0A9D1IMF7"/>
<dbReference type="InterPro" id="IPR035198">
    <property type="entry name" value="SU10_MCP"/>
</dbReference>
<evidence type="ECO:0000313" key="2">
    <source>
        <dbReference type="Proteomes" id="UP000824076"/>
    </source>
</evidence>
<feature type="non-terminal residue" evidence="1">
    <location>
        <position position="1"/>
    </location>
</feature>
<comment type="caution">
    <text evidence="1">The sequence shown here is derived from an EMBL/GenBank/DDBJ whole genome shotgun (WGS) entry which is preliminary data.</text>
</comment>
<name>A0A9D1IMF7_9BACT</name>
<protein>
    <submittedName>
        <fullName evidence="1">Uncharacterized protein</fullName>
    </submittedName>
</protein>
<dbReference type="Pfam" id="PF17236">
    <property type="entry name" value="SU10_MCP"/>
    <property type="match status" value="1"/>
</dbReference>
<dbReference type="EMBL" id="DVMS01000234">
    <property type="protein sequence ID" value="HIU39645.1"/>
    <property type="molecule type" value="Genomic_DNA"/>
</dbReference>